<dbReference type="InterPro" id="IPR042120">
    <property type="entry name" value="MutL_C_dimsub"/>
</dbReference>
<dbReference type="PANTHER" id="PTHR10073">
    <property type="entry name" value="DNA MISMATCH REPAIR PROTEIN MLH, PMS, MUTL"/>
    <property type="match status" value="1"/>
</dbReference>
<evidence type="ECO:0000256" key="4">
    <source>
        <dbReference type="ARBA" id="ARBA00023204"/>
    </source>
</evidence>
<reference evidence="8" key="2">
    <citation type="submission" date="2022-06" db="EMBL/GenBank/DDBJ databases">
        <title>Xiashengella guii gen. nov. sp. nov., a bacterium isolated form anaerobic digestion tank.</title>
        <authorList>
            <person name="Huang H."/>
        </authorList>
    </citation>
    <scope>NUCLEOTIDE SEQUENCE</scope>
    <source>
        <strain evidence="8">Ai-910</strain>
    </source>
</reference>
<dbReference type="Pfam" id="PF08676">
    <property type="entry name" value="MutL_C"/>
    <property type="match status" value="1"/>
</dbReference>
<dbReference type="AlphaFoldDB" id="A0A9J6ZQQ7"/>
<dbReference type="CDD" id="cd00782">
    <property type="entry name" value="MutL_Trans"/>
    <property type="match status" value="1"/>
</dbReference>
<evidence type="ECO:0000256" key="5">
    <source>
        <dbReference type="HAMAP-Rule" id="MF_00149"/>
    </source>
</evidence>
<evidence type="ECO:0000256" key="1">
    <source>
        <dbReference type="ARBA" id="ARBA00006082"/>
    </source>
</evidence>
<dbReference type="Gene3D" id="3.30.1370.100">
    <property type="entry name" value="MutL, C-terminal domain, regulatory subdomain"/>
    <property type="match status" value="1"/>
</dbReference>
<comment type="function">
    <text evidence="5">This protein is involved in the repair of mismatches in DNA. It is required for dam-dependent methyl-directed DNA mismatch repair. May act as a 'molecular matchmaker', a protein that promotes the formation of a stable complex between two or more DNA-binding proteins in an ATP-dependent manner without itself being part of a final effector complex.</text>
</comment>
<organism evidence="8 9">
    <name type="scientific">Xiashengella succiniciproducens</name>
    <dbReference type="NCBI Taxonomy" id="2949635"/>
    <lineage>
        <taxon>Bacteria</taxon>
        <taxon>Pseudomonadati</taxon>
        <taxon>Bacteroidota</taxon>
        <taxon>Bacteroidia</taxon>
        <taxon>Marinilabiliales</taxon>
        <taxon>Marinilabiliaceae</taxon>
        <taxon>Xiashengella</taxon>
    </lineage>
</organism>
<evidence type="ECO:0000313" key="9">
    <source>
        <dbReference type="Proteomes" id="UP001056426"/>
    </source>
</evidence>
<accession>A0A9J6ZQQ7</accession>
<keyword evidence="8" id="KW-0540">Nuclease</keyword>
<dbReference type="GO" id="GO:0004519">
    <property type="term" value="F:endonuclease activity"/>
    <property type="evidence" value="ECO:0007669"/>
    <property type="project" value="UniProtKB-KW"/>
</dbReference>
<dbReference type="RefSeq" id="WP_250724073.1">
    <property type="nucleotide sequence ID" value="NZ_CP098400.1"/>
</dbReference>
<dbReference type="InterPro" id="IPR014721">
    <property type="entry name" value="Ribsml_uS5_D2-typ_fold_subgr"/>
</dbReference>
<dbReference type="CDD" id="cd16926">
    <property type="entry name" value="HATPase_MutL-MLH-PMS-like"/>
    <property type="match status" value="1"/>
</dbReference>
<dbReference type="InterPro" id="IPR013507">
    <property type="entry name" value="DNA_mismatch_S5_2-like"/>
</dbReference>
<dbReference type="InterPro" id="IPR014762">
    <property type="entry name" value="DNA_mismatch_repair_CS"/>
</dbReference>
<dbReference type="GO" id="GO:0030983">
    <property type="term" value="F:mismatched DNA binding"/>
    <property type="evidence" value="ECO:0007669"/>
    <property type="project" value="InterPro"/>
</dbReference>
<dbReference type="InterPro" id="IPR020667">
    <property type="entry name" value="DNA_mismatch_repair_MutL"/>
</dbReference>
<feature type="domain" description="MutL C-terminal dimerisation" evidence="6">
    <location>
        <begin position="438"/>
        <end position="580"/>
    </location>
</feature>
<dbReference type="InterPro" id="IPR038973">
    <property type="entry name" value="MutL/Mlh/Pms-like"/>
</dbReference>
<dbReference type="GO" id="GO:0032300">
    <property type="term" value="C:mismatch repair complex"/>
    <property type="evidence" value="ECO:0007669"/>
    <property type="project" value="InterPro"/>
</dbReference>
<dbReference type="SMART" id="SM01340">
    <property type="entry name" value="DNA_mis_repair"/>
    <property type="match status" value="1"/>
</dbReference>
<dbReference type="PANTHER" id="PTHR10073:SF12">
    <property type="entry name" value="DNA MISMATCH REPAIR PROTEIN MLH1"/>
    <property type="match status" value="1"/>
</dbReference>
<evidence type="ECO:0000313" key="8">
    <source>
        <dbReference type="EMBL" id="URW79961.1"/>
    </source>
</evidence>
<reference evidence="8" key="1">
    <citation type="submission" date="2022-05" db="EMBL/GenBank/DDBJ databases">
        <authorList>
            <person name="Sun X."/>
        </authorList>
    </citation>
    <scope>NUCLEOTIDE SEQUENCE</scope>
    <source>
        <strain evidence="8">Ai-910</strain>
    </source>
</reference>
<dbReference type="InterPro" id="IPR037198">
    <property type="entry name" value="MutL_C_sf"/>
</dbReference>
<dbReference type="HAMAP" id="MF_00149">
    <property type="entry name" value="DNA_mis_repair"/>
    <property type="match status" value="1"/>
</dbReference>
<keyword evidence="4 5" id="KW-0234">DNA repair</keyword>
<feature type="domain" description="DNA mismatch repair protein S5" evidence="7">
    <location>
        <begin position="209"/>
        <end position="327"/>
    </location>
</feature>
<dbReference type="EMBL" id="CP098400">
    <property type="protein sequence ID" value="URW79961.1"/>
    <property type="molecule type" value="Genomic_DNA"/>
</dbReference>
<dbReference type="Gene3D" id="3.30.1540.20">
    <property type="entry name" value="MutL, C-terminal domain, dimerisation subdomain"/>
    <property type="match status" value="1"/>
</dbReference>
<keyword evidence="3 5" id="KW-0227">DNA damage</keyword>
<dbReference type="GO" id="GO:0006298">
    <property type="term" value="P:mismatch repair"/>
    <property type="evidence" value="ECO:0007669"/>
    <property type="project" value="UniProtKB-UniRule"/>
</dbReference>
<dbReference type="Pfam" id="PF13589">
    <property type="entry name" value="HATPase_c_3"/>
    <property type="match status" value="1"/>
</dbReference>
<dbReference type="Proteomes" id="UP001056426">
    <property type="component" value="Chromosome"/>
</dbReference>
<keyword evidence="8" id="KW-0378">Hydrolase</keyword>
<dbReference type="InterPro" id="IPR002099">
    <property type="entry name" value="MutL/Mlh/PMS"/>
</dbReference>
<gene>
    <name evidence="5 8" type="primary">mutL</name>
    <name evidence="8" type="ORF">M9189_01130</name>
</gene>
<evidence type="ECO:0000256" key="3">
    <source>
        <dbReference type="ARBA" id="ARBA00022763"/>
    </source>
</evidence>
<keyword evidence="9" id="KW-1185">Reference proteome</keyword>
<dbReference type="GO" id="GO:0140664">
    <property type="term" value="F:ATP-dependent DNA damage sensor activity"/>
    <property type="evidence" value="ECO:0007669"/>
    <property type="project" value="InterPro"/>
</dbReference>
<dbReference type="InterPro" id="IPR036890">
    <property type="entry name" value="HATPase_C_sf"/>
</dbReference>
<comment type="similarity">
    <text evidence="1 5">Belongs to the DNA mismatch repair MutL/HexB family.</text>
</comment>
<dbReference type="FunFam" id="3.30.565.10:FF:000003">
    <property type="entry name" value="DNA mismatch repair endonuclease MutL"/>
    <property type="match status" value="1"/>
</dbReference>
<keyword evidence="8" id="KW-0255">Endonuclease</keyword>
<evidence type="ECO:0000256" key="2">
    <source>
        <dbReference type="ARBA" id="ARBA00021975"/>
    </source>
</evidence>
<dbReference type="SUPFAM" id="SSF118116">
    <property type="entry name" value="DNA mismatch repair protein MutL"/>
    <property type="match status" value="1"/>
</dbReference>
<dbReference type="InterPro" id="IPR020568">
    <property type="entry name" value="Ribosomal_Su5_D2-typ_SF"/>
</dbReference>
<evidence type="ECO:0000259" key="7">
    <source>
        <dbReference type="SMART" id="SM01340"/>
    </source>
</evidence>
<dbReference type="InterPro" id="IPR042121">
    <property type="entry name" value="MutL_C_regsub"/>
</dbReference>
<dbReference type="PROSITE" id="PS00058">
    <property type="entry name" value="DNA_MISMATCH_REPAIR_1"/>
    <property type="match status" value="1"/>
</dbReference>
<dbReference type="GO" id="GO:0016887">
    <property type="term" value="F:ATP hydrolysis activity"/>
    <property type="evidence" value="ECO:0007669"/>
    <property type="project" value="InterPro"/>
</dbReference>
<dbReference type="InterPro" id="IPR014790">
    <property type="entry name" value="MutL_C"/>
</dbReference>
<sequence length="621" mass="70165">MPDLIQLLPDSVANQIAAGEVVQRPASVVKELVENALDARATDIRVLVKDAGRTLIQVIDNGIGMSETDARIAFDRHATSKIKSADDLFAIRTMGFRGEALASIAAIAHVELRTRSTDSDLGTQIVISGSKVESQKPIACDKGSNFIIRDLFYNVPARRRFLKSNATELRYIISEMHRVALANPEIAFILVHNDQPLLNLKSENHRQRIEAIAGKQSNKQHIPVNIETSVVYIHGFIGTPQGARKTVGNQYFFVNKRYMRHSYLHKAVMDAYSNLIPSDAYPSYYLYLDIAPEMIDVNIHPTKTEIKFEDEQLIWKILNSAIRESLGKHSIVPSIDFDTEGQIDIPVTFNPTEVKPPQISFNPDYNPFRKESNYNRPQSTLIPEWQELYKGFEKGGEITLPDDDEEEEILVLPSKGNEADIQTSIVNFEHDRPVEDATFFQIKNKYILTPVRSGLMVIDQRRAHERVLFERFINTIRSGNSATQQLLFPEILHPDTDDAVLMRDIMEDLGTFGFDIKETEPGIFAVSGIPDGFDNSRTVSFLDQLLEAYKSGEKDASLEMREQLAAIMARNACMMAGERLSAEEMTMLVAQLFQCNTPAYTSSGKRVFTIVENEEIEKWFR</sequence>
<dbReference type="Pfam" id="PF01119">
    <property type="entry name" value="DNA_mis_repair"/>
    <property type="match status" value="1"/>
</dbReference>
<dbReference type="Gene3D" id="3.30.565.10">
    <property type="entry name" value="Histidine kinase-like ATPase, C-terminal domain"/>
    <property type="match status" value="1"/>
</dbReference>
<name>A0A9J6ZQQ7_9BACT</name>
<dbReference type="GO" id="GO:0005524">
    <property type="term" value="F:ATP binding"/>
    <property type="evidence" value="ECO:0007669"/>
    <property type="project" value="InterPro"/>
</dbReference>
<dbReference type="KEGG" id="alkq:M9189_01130"/>
<dbReference type="SUPFAM" id="SSF54211">
    <property type="entry name" value="Ribosomal protein S5 domain 2-like"/>
    <property type="match status" value="1"/>
</dbReference>
<dbReference type="Gene3D" id="3.30.230.10">
    <property type="match status" value="1"/>
</dbReference>
<dbReference type="SUPFAM" id="SSF55874">
    <property type="entry name" value="ATPase domain of HSP90 chaperone/DNA topoisomerase II/histidine kinase"/>
    <property type="match status" value="1"/>
</dbReference>
<evidence type="ECO:0000259" key="6">
    <source>
        <dbReference type="SMART" id="SM00853"/>
    </source>
</evidence>
<proteinExistence type="inferred from homology"/>
<dbReference type="SMART" id="SM00853">
    <property type="entry name" value="MutL_C"/>
    <property type="match status" value="1"/>
</dbReference>
<dbReference type="NCBIfam" id="TIGR00585">
    <property type="entry name" value="mutl"/>
    <property type="match status" value="1"/>
</dbReference>
<protein>
    <recommendedName>
        <fullName evidence="2 5">DNA mismatch repair protein MutL</fullName>
    </recommendedName>
</protein>